<reference evidence="6 7" key="1">
    <citation type="submission" date="2023-01" db="EMBL/GenBank/DDBJ databases">
        <title>Bacillus changyiensis sp. nov., isolated from a coastal deposit.</title>
        <authorList>
            <person name="Xiao G."/>
            <person name="Lai Q."/>
            <person name="Hu Z."/>
            <person name="Shao Z."/>
        </authorList>
    </citation>
    <scope>NUCLEOTIDE SEQUENCE [LARGE SCALE GENOMIC DNA]</scope>
    <source>
        <strain evidence="6 7">CLL-7-23</strain>
    </source>
</reference>
<dbReference type="InterPro" id="IPR046335">
    <property type="entry name" value="LacI/GalR-like_sensor"/>
</dbReference>
<keyword evidence="3" id="KW-0238">DNA-binding</keyword>
<dbReference type="InterPro" id="IPR000843">
    <property type="entry name" value="HTH_LacI"/>
</dbReference>
<evidence type="ECO:0000256" key="1">
    <source>
        <dbReference type="ARBA" id="ARBA00022491"/>
    </source>
</evidence>
<gene>
    <name evidence="6" type="ORF">PJ311_13880</name>
</gene>
<dbReference type="CDD" id="cd19974">
    <property type="entry name" value="PBP1_LacI-like"/>
    <property type="match status" value="1"/>
</dbReference>
<dbReference type="InterPro" id="IPR028082">
    <property type="entry name" value="Peripla_BP_I"/>
</dbReference>
<dbReference type="RefSeq" id="WP_271341497.1">
    <property type="nucleotide sequence ID" value="NZ_JAQKAB010000009.1"/>
</dbReference>
<dbReference type="EMBL" id="JAQKAB010000009">
    <property type="protein sequence ID" value="MDA7027672.1"/>
    <property type="molecule type" value="Genomic_DNA"/>
</dbReference>
<dbReference type="PANTHER" id="PTHR30146:SF148">
    <property type="entry name" value="HTH-TYPE TRANSCRIPTIONAL REPRESSOR PURR-RELATED"/>
    <property type="match status" value="1"/>
</dbReference>
<dbReference type="SUPFAM" id="SSF47413">
    <property type="entry name" value="lambda repressor-like DNA-binding domains"/>
    <property type="match status" value="1"/>
</dbReference>
<keyword evidence="4" id="KW-0804">Transcription</keyword>
<dbReference type="Pfam" id="PF00356">
    <property type="entry name" value="LacI"/>
    <property type="match status" value="1"/>
</dbReference>
<accession>A0ABT4X6E3</accession>
<feature type="domain" description="HTH lacI-type" evidence="5">
    <location>
        <begin position="5"/>
        <end position="59"/>
    </location>
</feature>
<keyword evidence="1" id="KW-0678">Repressor</keyword>
<dbReference type="Pfam" id="PF13377">
    <property type="entry name" value="Peripla_BP_3"/>
    <property type="match status" value="1"/>
</dbReference>
<organism evidence="6 7">
    <name type="scientific">Bacillus changyiensis</name>
    <dbReference type="NCBI Taxonomy" id="3004103"/>
    <lineage>
        <taxon>Bacteria</taxon>
        <taxon>Bacillati</taxon>
        <taxon>Bacillota</taxon>
        <taxon>Bacilli</taxon>
        <taxon>Bacillales</taxon>
        <taxon>Bacillaceae</taxon>
        <taxon>Bacillus</taxon>
    </lineage>
</organism>
<evidence type="ECO:0000313" key="6">
    <source>
        <dbReference type="EMBL" id="MDA7027672.1"/>
    </source>
</evidence>
<name>A0ABT4X6E3_9BACI</name>
<evidence type="ECO:0000256" key="2">
    <source>
        <dbReference type="ARBA" id="ARBA00023015"/>
    </source>
</evidence>
<dbReference type="Gene3D" id="3.40.50.2300">
    <property type="match status" value="2"/>
</dbReference>
<evidence type="ECO:0000256" key="3">
    <source>
        <dbReference type="ARBA" id="ARBA00023125"/>
    </source>
</evidence>
<evidence type="ECO:0000313" key="7">
    <source>
        <dbReference type="Proteomes" id="UP001211894"/>
    </source>
</evidence>
<comment type="caution">
    <text evidence="6">The sequence shown here is derived from an EMBL/GenBank/DDBJ whole genome shotgun (WGS) entry which is preliminary data.</text>
</comment>
<dbReference type="SMART" id="SM00354">
    <property type="entry name" value="HTH_LACI"/>
    <property type="match status" value="1"/>
</dbReference>
<dbReference type="SUPFAM" id="SSF53822">
    <property type="entry name" value="Periplasmic binding protein-like I"/>
    <property type="match status" value="1"/>
</dbReference>
<sequence length="336" mass="38028">MKTNITMRDIAEKLGVSSVTVSKALNDKEGVSAELKVKIKQAAEEMGYRFNTLARSMKDGRSYNIGVVIPERFTGMVQSFYLNVYQSLSKSLEKKGYYGILQILSLHDEKALTPPRIYLEHKVDGLIILGQISKEYIDMLNSVHIPVVFMDFYDEHANMDAVITDNFYGAYDITNYLISKGHRQIGYVGNLYATSSIQDRYLGYYKSLLEHRIQLNQTYVLNDRDEEGKLVDINLPEQMPSAFVCNNDQVARLLINKLNTLGYRVPEDVSVVGFDNDVYATIGSPGLTTVAVNVEEMAMTAAQFMYEKLNDPTIRFGRVLVKGKVIYRESVSEVKN</sequence>
<dbReference type="Gene3D" id="1.10.260.40">
    <property type="entry name" value="lambda repressor-like DNA-binding domains"/>
    <property type="match status" value="1"/>
</dbReference>
<dbReference type="Proteomes" id="UP001211894">
    <property type="component" value="Unassembled WGS sequence"/>
</dbReference>
<evidence type="ECO:0000256" key="4">
    <source>
        <dbReference type="ARBA" id="ARBA00023163"/>
    </source>
</evidence>
<proteinExistence type="predicted"/>
<evidence type="ECO:0000259" key="5">
    <source>
        <dbReference type="PROSITE" id="PS50932"/>
    </source>
</evidence>
<dbReference type="PANTHER" id="PTHR30146">
    <property type="entry name" value="LACI-RELATED TRANSCRIPTIONAL REPRESSOR"/>
    <property type="match status" value="1"/>
</dbReference>
<protein>
    <submittedName>
        <fullName evidence="6">Substrate-binding domain-containing protein</fullName>
    </submittedName>
</protein>
<dbReference type="PROSITE" id="PS50932">
    <property type="entry name" value="HTH_LACI_2"/>
    <property type="match status" value="1"/>
</dbReference>
<dbReference type="InterPro" id="IPR010982">
    <property type="entry name" value="Lambda_DNA-bd_dom_sf"/>
</dbReference>
<keyword evidence="7" id="KW-1185">Reference proteome</keyword>
<dbReference type="CDD" id="cd01392">
    <property type="entry name" value="HTH_LacI"/>
    <property type="match status" value="1"/>
</dbReference>
<keyword evidence="2" id="KW-0805">Transcription regulation</keyword>